<dbReference type="Proteomes" id="UP000249915">
    <property type="component" value="Unassembled WGS sequence"/>
</dbReference>
<proteinExistence type="predicted"/>
<evidence type="ECO:0000313" key="6">
    <source>
        <dbReference type="EMBL" id="PXY19702.1"/>
    </source>
</evidence>
<feature type="DNA-binding region" description="H-T-H motif" evidence="4">
    <location>
        <begin position="36"/>
        <end position="55"/>
    </location>
</feature>
<dbReference type="InterPro" id="IPR001647">
    <property type="entry name" value="HTH_TetR"/>
</dbReference>
<dbReference type="GO" id="GO:0003700">
    <property type="term" value="F:DNA-binding transcription factor activity"/>
    <property type="evidence" value="ECO:0007669"/>
    <property type="project" value="TreeGrafter"/>
</dbReference>
<dbReference type="InterPro" id="IPR050109">
    <property type="entry name" value="HTH-type_TetR-like_transc_reg"/>
</dbReference>
<dbReference type="Pfam" id="PF21597">
    <property type="entry name" value="TetR_C_43"/>
    <property type="match status" value="1"/>
</dbReference>
<keyword evidence="7" id="KW-1185">Reference proteome</keyword>
<dbReference type="EMBL" id="MASW01000007">
    <property type="protein sequence ID" value="PXY19702.1"/>
    <property type="molecule type" value="Genomic_DNA"/>
</dbReference>
<dbReference type="SUPFAM" id="SSF46689">
    <property type="entry name" value="Homeodomain-like"/>
    <property type="match status" value="1"/>
</dbReference>
<dbReference type="AlphaFoldDB" id="A0A2V4AID4"/>
<dbReference type="InterPro" id="IPR036271">
    <property type="entry name" value="Tet_transcr_reg_TetR-rel_C_sf"/>
</dbReference>
<name>A0A2V4AID4_9PSEU</name>
<dbReference type="PRINTS" id="PR00455">
    <property type="entry name" value="HTHTETR"/>
</dbReference>
<dbReference type="InterPro" id="IPR049445">
    <property type="entry name" value="TetR_SbtR-like_C"/>
</dbReference>
<keyword evidence="2 4" id="KW-0238">DNA-binding</keyword>
<gene>
    <name evidence="6" type="ORF">BAY60_31315</name>
</gene>
<evidence type="ECO:0000256" key="2">
    <source>
        <dbReference type="ARBA" id="ARBA00023125"/>
    </source>
</evidence>
<keyword evidence="1" id="KW-0805">Transcription regulation</keyword>
<keyword evidence="3" id="KW-0804">Transcription</keyword>
<dbReference type="PROSITE" id="PS50977">
    <property type="entry name" value="HTH_TETR_2"/>
    <property type="match status" value="1"/>
</dbReference>
<dbReference type="PANTHER" id="PTHR30055:SF234">
    <property type="entry name" value="HTH-TYPE TRANSCRIPTIONAL REGULATOR BETI"/>
    <property type="match status" value="1"/>
</dbReference>
<reference evidence="6 7" key="1">
    <citation type="submission" date="2016-07" db="EMBL/GenBank/DDBJ databases">
        <title>Draft genome sequence of Prauserella muralis DSM 45305, isolated from a mould-covered wall in an indoor environment.</title>
        <authorList>
            <person name="Ruckert C."/>
            <person name="Albersmeier A."/>
            <person name="Jiang C.-L."/>
            <person name="Jiang Y."/>
            <person name="Kalinowski J."/>
            <person name="Schneider O."/>
            <person name="Winkler A."/>
            <person name="Zotchev S.B."/>
        </authorList>
    </citation>
    <scope>NUCLEOTIDE SEQUENCE [LARGE SCALE GENOMIC DNA]</scope>
    <source>
        <strain evidence="6 7">DSM 45305</strain>
    </source>
</reference>
<dbReference type="Pfam" id="PF00440">
    <property type="entry name" value="TetR_N"/>
    <property type="match status" value="1"/>
</dbReference>
<dbReference type="SUPFAM" id="SSF48498">
    <property type="entry name" value="Tetracyclin repressor-like, C-terminal domain"/>
    <property type="match status" value="1"/>
</dbReference>
<evidence type="ECO:0000256" key="3">
    <source>
        <dbReference type="ARBA" id="ARBA00023163"/>
    </source>
</evidence>
<feature type="domain" description="HTH tetR-type" evidence="5">
    <location>
        <begin position="14"/>
        <end position="73"/>
    </location>
</feature>
<accession>A0A2V4AID4</accession>
<evidence type="ECO:0000313" key="7">
    <source>
        <dbReference type="Proteomes" id="UP000249915"/>
    </source>
</evidence>
<evidence type="ECO:0000256" key="1">
    <source>
        <dbReference type="ARBA" id="ARBA00023015"/>
    </source>
</evidence>
<protein>
    <submittedName>
        <fullName evidence="6">TetR family transcriptional regulator</fullName>
    </submittedName>
</protein>
<organism evidence="6 7">
    <name type="scientific">Prauserella muralis</name>
    <dbReference type="NCBI Taxonomy" id="588067"/>
    <lineage>
        <taxon>Bacteria</taxon>
        <taxon>Bacillati</taxon>
        <taxon>Actinomycetota</taxon>
        <taxon>Actinomycetes</taxon>
        <taxon>Pseudonocardiales</taxon>
        <taxon>Pseudonocardiaceae</taxon>
        <taxon>Prauserella</taxon>
    </lineage>
</organism>
<evidence type="ECO:0000256" key="4">
    <source>
        <dbReference type="PROSITE-ProRule" id="PRU00335"/>
    </source>
</evidence>
<dbReference type="InterPro" id="IPR009057">
    <property type="entry name" value="Homeodomain-like_sf"/>
</dbReference>
<dbReference type="GO" id="GO:0000976">
    <property type="term" value="F:transcription cis-regulatory region binding"/>
    <property type="evidence" value="ECO:0007669"/>
    <property type="project" value="TreeGrafter"/>
</dbReference>
<dbReference type="PANTHER" id="PTHR30055">
    <property type="entry name" value="HTH-TYPE TRANSCRIPTIONAL REGULATOR RUTR"/>
    <property type="match status" value="1"/>
</dbReference>
<sequence>MVNAKIRSQRADWQRNHERLVAAAAALVARDGADVSLEEIAREAGVGSATLHRHFSSRHALLDEVFQGSLDHLRRRAEELADGEPRTGIITWLEELTAAAAETRGLAASLGAGEACHAVIRDATTVLVNRAHTAAAIRPEVSADDLLTLVTAVSLVAEGDASTARRLLDVALVGALS</sequence>
<evidence type="ECO:0000259" key="5">
    <source>
        <dbReference type="PROSITE" id="PS50977"/>
    </source>
</evidence>
<dbReference type="OrthoDB" id="9795011at2"/>
<dbReference type="Gene3D" id="1.10.357.10">
    <property type="entry name" value="Tetracycline Repressor, domain 2"/>
    <property type="match status" value="1"/>
</dbReference>
<comment type="caution">
    <text evidence="6">The sequence shown here is derived from an EMBL/GenBank/DDBJ whole genome shotgun (WGS) entry which is preliminary data.</text>
</comment>